<dbReference type="AlphaFoldDB" id="A0A939GIF5"/>
<keyword evidence="3" id="KW-0732">Signal</keyword>
<evidence type="ECO:0000313" key="6">
    <source>
        <dbReference type="Proteomes" id="UP000664034"/>
    </source>
</evidence>
<organism evidence="5 6">
    <name type="scientific">Fibrella rubiginis</name>
    <dbReference type="NCBI Taxonomy" id="2817060"/>
    <lineage>
        <taxon>Bacteria</taxon>
        <taxon>Pseudomonadati</taxon>
        <taxon>Bacteroidota</taxon>
        <taxon>Cytophagia</taxon>
        <taxon>Cytophagales</taxon>
        <taxon>Spirosomataceae</taxon>
        <taxon>Fibrella</taxon>
    </lineage>
</organism>
<keyword evidence="2" id="KW-0472">Membrane</keyword>
<evidence type="ECO:0000256" key="3">
    <source>
        <dbReference type="SAM" id="SignalP"/>
    </source>
</evidence>
<keyword evidence="2" id="KW-0812">Transmembrane</keyword>
<feature type="domain" description="DUF4190" evidence="4">
    <location>
        <begin position="118"/>
        <end position="186"/>
    </location>
</feature>
<keyword evidence="2" id="KW-1133">Transmembrane helix</keyword>
<feature type="transmembrane region" description="Helical" evidence="2">
    <location>
        <begin position="123"/>
        <end position="155"/>
    </location>
</feature>
<dbReference type="EMBL" id="JAFMYV010000017">
    <property type="protein sequence ID" value="MBO0939777.1"/>
    <property type="molecule type" value="Genomic_DNA"/>
</dbReference>
<sequence>MNSTLLRLLVCLFASYLLTACQANQYGFFQASNTVHHTTEQPDNESIAQVNQNPVQDSVQQSASATADTAMAIPHSTSPAQVTRKAENRPSGKAIRSALRATHKQYQAKPVESTTNGLATASFFAGLLAMILLFVPGVNVITIVLGPLALILGIVSFGQIRRKGQRGLGLGIAGTVLGGVYILLVLFVIAALSGYR</sequence>
<feature type="chain" id="PRO_5038080740" evidence="3">
    <location>
        <begin position="24"/>
        <end position="196"/>
    </location>
</feature>
<reference evidence="5" key="1">
    <citation type="submission" date="2021-03" db="EMBL/GenBank/DDBJ databases">
        <title>Fibrella sp. HMF5335 genome sequencing and assembly.</title>
        <authorList>
            <person name="Kang H."/>
            <person name="Kim H."/>
            <person name="Bae S."/>
            <person name="Joh K."/>
        </authorList>
    </citation>
    <scope>NUCLEOTIDE SEQUENCE</scope>
    <source>
        <strain evidence="5">HMF5335</strain>
    </source>
</reference>
<evidence type="ECO:0000313" key="5">
    <source>
        <dbReference type="EMBL" id="MBO0939777.1"/>
    </source>
</evidence>
<accession>A0A939GIF5</accession>
<feature type="region of interest" description="Disordered" evidence="1">
    <location>
        <begin position="66"/>
        <end position="90"/>
    </location>
</feature>
<gene>
    <name evidence="5" type="ORF">J2I47_24745</name>
</gene>
<protein>
    <submittedName>
        <fullName evidence="5">DUF4190 domain-containing protein</fullName>
    </submittedName>
</protein>
<evidence type="ECO:0000259" key="4">
    <source>
        <dbReference type="Pfam" id="PF13828"/>
    </source>
</evidence>
<dbReference type="RefSeq" id="WP_207367306.1">
    <property type="nucleotide sequence ID" value="NZ_JAFMYV010000017.1"/>
</dbReference>
<evidence type="ECO:0000256" key="2">
    <source>
        <dbReference type="SAM" id="Phobius"/>
    </source>
</evidence>
<keyword evidence="6" id="KW-1185">Reference proteome</keyword>
<evidence type="ECO:0000256" key="1">
    <source>
        <dbReference type="SAM" id="MobiDB-lite"/>
    </source>
</evidence>
<dbReference type="Proteomes" id="UP000664034">
    <property type="component" value="Unassembled WGS sequence"/>
</dbReference>
<dbReference type="PROSITE" id="PS51257">
    <property type="entry name" value="PROKAR_LIPOPROTEIN"/>
    <property type="match status" value="1"/>
</dbReference>
<comment type="caution">
    <text evidence="5">The sequence shown here is derived from an EMBL/GenBank/DDBJ whole genome shotgun (WGS) entry which is preliminary data.</text>
</comment>
<dbReference type="Pfam" id="PF13828">
    <property type="entry name" value="DUF4190"/>
    <property type="match status" value="1"/>
</dbReference>
<name>A0A939GIF5_9BACT</name>
<feature type="transmembrane region" description="Helical" evidence="2">
    <location>
        <begin position="167"/>
        <end position="192"/>
    </location>
</feature>
<feature type="signal peptide" evidence="3">
    <location>
        <begin position="1"/>
        <end position="23"/>
    </location>
</feature>
<dbReference type="InterPro" id="IPR025241">
    <property type="entry name" value="DUF4190"/>
</dbReference>
<proteinExistence type="predicted"/>